<dbReference type="CDD" id="cd04301">
    <property type="entry name" value="NAT_SF"/>
    <property type="match status" value="1"/>
</dbReference>
<dbReference type="AlphaFoldDB" id="A0A3B0RKG1"/>
<accession>A0A3B0RKG1</accession>
<evidence type="ECO:0000313" key="2">
    <source>
        <dbReference type="EMBL" id="VAV89266.1"/>
    </source>
</evidence>
<proteinExistence type="predicted"/>
<organism evidence="2">
    <name type="scientific">hydrothermal vent metagenome</name>
    <dbReference type="NCBI Taxonomy" id="652676"/>
    <lineage>
        <taxon>unclassified sequences</taxon>
        <taxon>metagenomes</taxon>
        <taxon>ecological metagenomes</taxon>
    </lineage>
</organism>
<feature type="domain" description="N-acetyltransferase" evidence="1">
    <location>
        <begin position="33"/>
        <end position="173"/>
    </location>
</feature>
<protein>
    <submittedName>
        <fullName evidence="2">Acetyltransferase, GNAT family</fullName>
    </submittedName>
</protein>
<dbReference type="EMBL" id="UOEC01000058">
    <property type="protein sequence ID" value="VAV89266.1"/>
    <property type="molecule type" value="Genomic_DNA"/>
</dbReference>
<dbReference type="InterPro" id="IPR016181">
    <property type="entry name" value="Acyl_CoA_acyltransferase"/>
</dbReference>
<dbReference type="GO" id="GO:0016747">
    <property type="term" value="F:acyltransferase activity, transferring groups other than amino-acyl groups"/>
    <property type="evidence" value="ECO:0007669"/>
    <property type="project" value="InterPro"/>
</dbReference>
<gene>
    <name evidence="2" type="ORF">MNBD_ALPHA08-1612</name>
</gene>
<dbReference type="Gene3D" id="3.40.630.30">
    <property type="match status" value="1"/>
</dbReference>
<dbReference type="InterPro" id="IPR000182">
    <property type="entry name" value="GNAT_dom"/>
</dbReference>
<reference evidence="2" key="1">
    <citation type="submission" date="2018-06" db="EMBL/GenBank/DDBJ databases">
        <authorList>
            <person name="Zhirakovskaya E."/>
        </authorList>
    </citation>
    <scope>NUCLEOTIDE SEQUENCE</scope>
</reference>
<dbReference type="SUPFAM" id="SSF55729">
    <property type="entry name" value="Acyl-CoA N-acyltransferases (Nat)"/>
    <property type="match status" value="1"/>
</dbReference>
<sequence length="173" mass="19904">MTRKVETTVTFLKMDTAPREHVQPPSNLKVALMKLEDPPVSYYRYLYNTVGENYDWIDRKVMNDEELNDQINVEGVDIYAAYVGGVPAGYFELDARKKDQVWLAYFGITPQFIGTGLGKWLLCEAIAVAWLQEPESVHVETCTLDHPRALPLYQRMGFVAYERKEKMMEISGD</sequence>
<evidence type="ECO:0000259" key="1">
    <source>
        <dbReference type="PROSITE" id="PS51186"/>
    </source>
</evidence>
<dbReference type="Pfam" id="PF13673">
    <property type="entry name" value="Acetyltransf_10"/>
    <property type="match status" value="1"/>
</dbReference>
<name>A0A3B0RKG1_9ZZZZ</name>
<dbReference type="PROSITE" id="PS51186">
    <property type="entry name" value="GNAT"/>
    <property type="match status" value="1"/>
</dbReference>
<keyword evidence="2" id="KW-0808">Transferase</keyword>